<accession>A0A0S1SPA9</accession>
<organism evidence="3 4">
    <name type="scientific">Candidatus Peribacter riflensis</name>
    <dbReference type="NCBI Taxonomy" id="1735162"/>
    <lineage>
        <taxon>Bacteria</taxon>
        <taxon>Candidatus Peregrinibacteriota</taxon>
        <taxon>Candidatus Peribacteria</taxon>
        <taxon>Candidatus Peribacterales</taxon>
        <taxon>Candidatus Peribacteraceae</taxon>
        <taxon>Candidatus Peribacter</taxon>
    </lineage>
</organism>
<dbReference type="EMBL" id="CP013065">
    <property type="protein sequence ID" value="ALM13769.1"/>
    <property type="molecule type" value="Genomic_DNA"/>
</dbReference>
<evidence type="ECO:0000256" key="2">
    <source>
        <dbReference type="SAM" id="SignalP"/>
    </source>
</evidence>
<reference evidence="3 4" key="2">
    <citation type="journal article" date="2016" name="PeerJ">
        <title>Analysis of five complete genome sequences for members of the class Peribacteria in the recently recognized Peregrinibacteria bacterial phylum.</title>
        <authorList>
            <person name="Anantharaman K."/>
            <person name="Brown C.T."/>
            <person name="Burstein D."/>
            <person name="Castelle C.J."/>
            <person name="Probst A.J."/>
            <person name="Thomas B.C."/>
            <person name="Williams K.H."/>
            <person name="Banfield J.F."/>
        </authorList>
    </citation>
    <scope>NUCLEOTIDE SEQUENCE [LARGE SCALE GENOMIC DNA]</scope>
    <source>
        <strain evidence="3">RIFOXYD1_FULL_PER-ii_59_16</strain>
    </source>
</reference>
<protein>
    <recommendedName>
        <fullName evidence="5">Periplasmic heavy metal sensor</fullName>
    </recommendedName>
</protein>
<keyword evidence="2" id="KW-0732">Signal</keyword>
<evidence type="ECO:0000313" key="4">
    <source>
        <dbReference type="Proteomes" id="UP000069135"/>
    </source>
</evidence>
<dbReference type="STRING" id="1735162.PeribacterB2_1110"/>
<reference evidence="4" key="1">
    <citation type="submission" date="2015-10" db="EMBL/GenBank/DDBJ databases">
        <title>Analysis of five complete genome sequences for members of the class Peribacteria in the recently recognized Peregrinibacteria bacterial phylum.</title>
        <authorList>
            <person name="Anantharaman K."/>
            <person name="Brown C.T."/>
            <person name="Burstein D."/>
            <person name="Castelle C.J."/>
            <person name="Probst A.J."/>
            <person name="Thomas B.C."/>
            <person name="Williams K.H."/>
            <person name="Banfield J.F."/>
        </authorList>
    </citation>
    <scope>NUCLEOTIDE SEQUENCE [LARGE SCALE GENOMIC DNA]</scope>
</reference>
<evidence type="ECO:0008006" key="5">
    <source>
        <dbReference type="Google" id="ProtNLM"/>
    </source>
</evidence>
<dbReference type="KEGG" id="prf:PeribacterA2_1108"/>
<accession>A0A0S1SJI8</accession>
<evidence type="ECO:0000313" key="3">
    <source>
        <dbReference type="EMBL" id="ALM13769.1"/>
    </source>
</evidence>
<evidence type="ECO:0000256" key="1">
    <source>
        <dbReference type="SAM" id="MobiDB-lite"/>
    </source>
</evidence>
<feature type="region of interest" description="Disordered" evidence="1">
    <location>
        <begin position="154"/>
        <end position="176"/>
    </location>
</feature>
<accession>A0A0S1SMD2</accession>
<accession>A0A0S1STE7</accession>
<proteinExistence type="predicted"/>
<dbReference type="AlphaFoldDB" id="A0A0S1SMD2"/>
<name>A0A0S1SMD2_9BACT</name>
<dbReference type="Proteomes" id="UP000069135">
    <property type="component" value="Chromosome"/>
</dbReference>
<sequence>MKNYSFGTIAGIASLVLVPLLASAASSVAGTPEDTQRERPVPSQECLQAQVAKHDLMAAGMDETMAARKAAMQVHRDALDAAAAIADDAGRQTAVQQANEAFRTSMQTLMGSKSDEMQAAMEAMRDACGGFGPKGGMGAGLGGGMGGGRMMDGHGRGQGMRGGQGDCPFRSGTSDE</sequence>
<gene>
    <name evidence="3" type="ORF">PeribacterD1_1108</name>
</gene>
<feature type="signal peptide" evidence="2">
    <location>
        <begin position="1"/>
        <end position="29"/>
    </location>
</feature>
<accession>A0A0S1SWP0</accession>
<feature type="compositionally biased region" description="Gly residues" evidence="1">
    <location>
        <begin position="154"/>
        <end position="165"/>
    </location>
</feature>
<feature type="chain" id="PRO_5009797877" description="Periplasmic heavy metal sensor" evidence="2">
    <location>
        <begin position="30"/>
        <end position="176"/>
    </location>
</feature>